<evidence type="ECO:0000313" key="3">
    <source>
        <dbReference type="EMBL" id="PKQ46720.1"/>
    </source>
</evidence>
<dbReference type="CDD" id="cd05930">
    <property type="entry name" value="A_NRPS"/>
    <property type="match status" value="1"/>
</dbReference>
<dbReference type="OrthoDB" id="4317020at2"/>
<comment type="caution">
    <text evidence="3">The sequence shown here is derived from an EMBL/GenBank/DDBJ whole genome shotgun (WGS) entry which is preliminary data.</text>
</comment>
<reference evidence="3 4" key="1">
    <citation type="submission" date="2017-12" db="EMBL/GenBank/DDBJ databases">
        <title>Confluentibacter flavum sp. nov., isolated from the saline lake.</title>
        <authorList>
            <person name="Yu L."/>
        </authorList>
    </citation>
    <scope>NUCLEOTIDE SEQUENCE [LARGE SCALE GENOMIC DNA]</scope>
    <source>
        <strain evidence="3 4">3B</strain>
    </source>
</reference>
<dbReference type="Gene3D" id="3.30.300.30">
    <property type="match status" value="1"/>
</dbReference>
<proteinExistence type="predicted"/>
<feature type="domain" description="AMP-dependent synthetase/ligase" evidence="1">
    <location>
        <begin position="19"/>
        <end position="375"/>
    </location>
</feature>
<dbReference type="GO" id="GO:0005737">
    <property type="term" value="C:cytoplasm"/>
    <property type="evidence" value="ECO:0007669"/>
    <property type="project" value="TreeGrafter"/>
</dbReference>
<dbReference type="GO" id="GO:0043041">
    <property type="term" value="P:amino acid activation for nonribosomal peptide biosynthetic process"/>
    <property type="evidence" value="ECO:0007669"/>
    <property type="project" value="TreeGrafter"/>
</dbReference>
<name>A0A2N3HP30_9FLAO</name>
<evidence type="ECO:0000313" key="4">
    <source>
        <dbReference type="Proteomes" id="UP000233435"/>
    </source>
</evidence>
<dbReference type="Pfam" id="PF00501">
    <property type="entry name" value="AMP-binding"/>
    <property type="match status" value="1"/>
</dbReference>
<dbReference type="Pfam" id="PF13193">
    <property type="entry name" value="AMP-binding_C"/>
    <property type="match status" value="1"/>
</dbReference>
<gene>
    <name evidence="3" type="ORF">CSW08_01600</name>
</gene>
<dbReference type="EMBL" id="PJEO01000009">
    <property type="protein sequence ID" value="PKQ46720.1"/>
    <property type="molecule type" value="Genomic_DNA"/>
</dbReference>
<protein>
    <recommendedName>
        <fullName evidence="5">D-alanine--poly(Phosphoribitol) ligase</fullName>
    </recommendedName>
</protein>
<dbReference type="Proteomes" id="UP000233435">
    <property type="component" value="Unassembled WGS sequence"/>
</dbReference>
<dbReference type="PROSITE" id="PS00455">
    <property type="entry name" value="AMP_BINDING"/>
    <property type="match status" value="1"/>
</dbReference>
<evidence type="ECO:0008006" key="5">
    <source>
        <dbReference type="Google" id="ProtNLM"/>
    </source>
</evidence>
<dbReference type="Gene3D" id="3.40.50.12780">
    <property type="entry name" value="N-terminal domain of ligase-like"/>
    <property type="match status" value="1"/>
</dbReference>
<dbReference type="PANTHER" id="PTHR45527:SF1">
    <property type="entry name" value="FATTY ACID SYNTHASE"/>
    <property type="match status" value="1"/>
</dbReference>
<dbReference type="GO" id="GO:0031177">
    <property type="term" value="F:phosphopantetheine binding"/>
    <property type="evidence" value="ECO:0007669"/>
    <property type="project" value="TreeGrafter"/>
</dbReference>
<dbReference type="InterPro" id="IPR000873">
    <property type="entry name" value="AMP-dep_synth/lig_dom"/>
</dbReference>
<dbReference type="InterPro" id="IPR020845">
    <property type="entry name" value="AMP-binding_CS"/>
</dbReference>
<feature type="domain" description="AMP-binding enzyme C-terminal" evidence="2">
    <location>
        <begin position="435"/>
        <end position="507"/>
    </location>
</feature>
<dbReference type="GO" id="GO:0044550">
    <property type="term" value="P:secondary metabolite biosynthetic process"/>
    <property type="evidence" value="ECO:0007669"/>
    <property type="project" value="TreeGrafter"/>
</dbReference>
<dbReference type="InterPro" id="IPR045851">
    <property type="entry name" value="AMP-bd_C_sf"/>
</dbReference>
<accession>A0A2N3HP30</accession>
<evidence type="ECO:0000259" key="2">
    <source>
        <dbReference type="Pfam" id="PF13193"/>
    </source>
</evidence>
<sequence length="519" mass="59227">MLDNYHYNLGQLFNKIAFDNPNFIAIKAIDGTLTTYKELQELSNKIAHYLSTLSIKKNDVVAILNNKTELSYALMLACLKIGAPYTNLDPKSPIERFHRMVNISQPKLLLYFQDKNSVINDFASKSVMSIDYSSDGFIKKINTNNDEFPDCNKEVHGNTPAYIMFTSGSTGFPKGVVISHLQVLNFINWSKTTYQTTTKDVFTNINPMHFDNSVFDFYASFFTGASIIPVHEYLSRNPRKLLDALNEAEPTIWFSVPSMLVYMLNMRALKSTDLPTLRIVTFGGEGFPKNHLRVLWKYWSDRIRFVNVYGPTECTCICSSYDVSNKDMEVDDLLPLGHLASGFYGLVINEQHEEVPLGETGELCIGGPNVGIGYYRDLEKTKAVFIDNPVNKTHQEQVYLSGDLVKQDLNSKIFLFCGRKDNQIKRMGYRIELEEIENAFNSIDFIKESAVVYVDNGRYASKLIACLTSDLKDEAKITEVLKKYLPSYMLPDLYFYFDDLPKNQNGKIDRLHLKKDLNS</sequence>
<dbReference type="AlphaFoldDB" id="A0A2N3HP30"/>
<keyword evidence="4" id="KW-1185">Reference proteome</keyword>
<dbReference type="InterPro" id="IPR025110">
    <property type="entry name" value="AMP-bd_C"/>
</dbReference>
<dbReference type="PANTHER" id="PTHR45527">
    <property type="entry name" value="NONRIBOSOMAL PEPTIDE SYNTHETASE"/>
    <property type="match status" value="1"/>
</dbReference>
<dbReference type="SUPFAM" id="SSF56801">
    <property type="entry name" value="Acetyl-CoA synthetase-like"/>
    <property type="match status" value="1"/>
</dbReference>
<dbReference type="NCBIfam" id="TIGR01733">
    <property type="entry name" value="AA-adenyl-dom"/>
    <property type="match status" value="1"/>
</dbReference>
<organism evidence="3 4">
    <name type="scientific">Confluentibacter flavum</name>
    <dbReference type="NCBI Taxonomy" id="1909700"/>
    <lineage>
        <taxon>Bacteria</taxon>
        <taxon>Pseudomonadati</taxon>
        <taxon>Bacteroidota</taxon>
        <taxon>Flavobacteriia</taxon>
        <taxon>Flavobacteriales</taxon>
        <taxon>Flavobacteriaceae</taxon>
        <taxon>Confluentibacter</taxon>
    </lineage>
</organism>
<evidence type="ECO:0000259" key="1">
    <source>
        <dbReference type="Pfam" id="PF00501"/>
    </source>
</evidence>
<dbReference type="RefSeq" id="WP_106658160.1">
    <property type="nucleotide sequence ID" value="NZ_PJEO01000009.1"/>
</dbReference>
<dbReference type="InterPro" id="IPR042099">
    <property type="entry name" value="ANL_N_sf"/>
</dbReference>
<dbReference type="InterPro" id="IPR010071">
    <property type="entry name" value="AA_adenyl_dom"/>
</dbReference>